<dbReference type="SUPFAM" id="SSF143555">
    <property type="entry name" value="FwdE-like"/>
    <property type="match status" value="1"/>
</dbReference>
<accession>A0A150J155</accession>
<evidence type="ECO:0000259" key="1">
    <source>
        <dbReference type="Pfam" id="PF02663"/>
    </source>
</evidence>
<dbReference type="Proteomes" id="UP000092401">
    <property type="component" value="Unassembled WGS sequence"/>
</dbReference>
<evidence type="ECO:0000313" key="6">
    <source>
        <dbReference type="Proteomes" id="UP000092401"/>
    </source>
</evidence>
<accession>A0A150IN35</accession>
<dbReference type="PANTHER" id="PTHR39418">
    <property type="entry name" value="DEHYDROGENASE-RELATED"/>
    <property type="match status" value="1"/>
</dbReference>
<dbReference type="InterPro" id="IPR003814">
    <property type="entry name" value="FmdEsu_dom"/>
</dbReference>
<dbReference type="PANTHER" id="PTHR39418:SF1">
    <property type="entry name" value="DEHYDROGENASE"/>
    <property type="match status" value="1"/>
</dbReference>
<dbReference type="InterPro" id="IPR053194">
    <property type="entry name" value="tRNA_methyltr_O"/>
</dbReference>
<gene>
    <name evidence="2" type="ORF">APG10_00285</name>
    <name evidence="3" type="ORF">APG11_00435</name>
    <name evidence="4" type="ORF">APG12_00404</name>
</gene>
<evidence type="ECO:0000313" key="2">
    <source>
        <dbReference type="EMBL" id="KYC46074.1"/>
    </source>
</evidence>
<dbReference type="EMBL" id="LNGF01000007">
    <property type="protein sequence ID" value="KYC48312.1"/>
    <property type="molecule type" value="Genomic_DNA"/>
</dbReference>
<dbReference type="EMBL" id="LNJC01000005">
    <property type="protein sequence ID" value="KYC50981.1"/>
    <property type="molecule type" value="Genomic_DNA"/>
</dbReference>
<organism evidence="2 6">
    <name type="scientific">Candidatus Methanofastidiosum methylothiophilum</name>
    <dbReference type="NCBI Taxonomy" id="1705564"/>
    <lineage>
        <taxon>Archaea</taxon>
        <taxon>Methanobacteriati</taxon>
        <taxon>Methanobacteriota</taxon>
        <taxon>Stenosarchaea group</taxon>
        <taxon>Candidatus Methanofastidiosia</taxon>
        <taxon>Candidatus Methanofastidiosales</taxon>
        <taxon>Candidatus Methanofastidiosaceae</taxon>
        <taxon>Candidatus Methanofastidiosum</taxon>
    </lineage>
</organism>
<dbReference type="EMBL" id="LNGE01000005">
    <property type="protein sequence ID" value="KYC46074.1"/>
    <property type="molecule type" value="Genomic_DNA"/>
</dbReference>
<evidence type="ECO:0000313" key="4">
    <source>
        <dbReference type="EMBL" id="KYC50981.1"/>
    </source>
</evidence>
<reference evidence="5 6" key="1">
    <citation type="journal article" date="2016" name="ISME J.">
        <title>Chasing the elusive Euryarchaeota class WSA2: genomes reveal a uniquely fastidious methyl-reducing methanogen.</title>
        <authorList>
            <person name="Nobu M.K."/>
            <person name="Narihiro T."/>
            <person name="Kuroda K."/>
            <person name="Mei R."/>
            <person name="Liu W.T."/>
        </authorList>
    </citation>
    <scope>NUCLEOTIDE SEQUENCE [LARGE SCALE GENOMIC DNA]</scope>
    <source>
        <strain evidence="2">B03fssc0709_Meth_Bin005</strain>
        <strain evidence="3">B15fssc0709_Meth_Bin003</strain>
        <strain evidence="4">BMIXfssc0709_Meth_Bin006</strain>
    </source>
</reference>
<name>A0A150IN35_9EURY</name>
<evidence type="ECO:0000313" key="3">
    <source>
        <dbReference type="EMBL" id="KYC48312.1"/>
    </source>
</evidence>
<comment type="caution">
    <text evidence="2">The sequence shown here is derived from an EMBL/GenBank/DDBJ whole genome shotgun (WGS) entry which is preliminary data.</text>
</comment>
<proteinExistence type="predicted"/>
<dbReference type="Proteomes" id="UP000091929">
    <property type="component" value="Unassembled WGS sequence"/>
</dbReference>
<dbReference type="AlphaFoldDB" id="A0A150IN35"/>
<dbReference type="Pfam" id="PF02663">
    <property type="entry name" value="FmdE"/>
    <property type="match status" value="1"/>
</dbReference>
<evidence type="ECO:0000313" key="5">
    <source>
        <dbReference type="Proteomes" id="UP000091929"/>
    </source>
</evidence>
<accession>A0A150ITQ5</accession>
<dbReference type="Proteomes" id="UP000092403">
    <property type="component" value="Unassembled WGS sequence"/>
</dbReference>
<protein>
    <submittedName>
        <fullName evidence="2">FmdE, Molybdenum formylmethanofuran dehydrogenase operon</fullName>
    </submittedName>
</protein>
<feature type="domain" description="Formylmethanofuran dehydrogenase subunit E" evidence="1">
    <location>
        <begin position="23"/>
        <end position="121"/>
    </location>
</feature>
<dbReference type="Gene3D" id="3.30.1330.130">
    <property type="match status" value="1"/>
</dbReference>
<sequence>MKVTTMDFDNMSSKELSKRLSEFHGHLGPYLVLGAKMGLYAKKTLSSSPFEISAEITMPLKPPLSCTIDGIQFTSGATTGKANLKVSDGLPIKIVFYKENDGIVIVPKQNILEIIRTRVGHEDLEMLAEQIMEKDYTELFEVQKWTKQ</sequence>